<organism evidence="4 5">
    <name type="scientific">Brassica cretica</name>
    <name type="common">Mustard</name>
    <dbReference type="NCBI Taxonomy" id="69181"/>
    <lineage>
        <taxon>Eukaryota</taxon>
        <taxon>Viridiplantae</taxon>
        <taxon>Streptophyta</taxon>
        <taxon>Embryophyta</taxon>
        <taxon>Tracheophyta</taxon>
        <taxon>Spermatophyta</taxon>
        <taxon>Magnoliopsida</taxon>
        <taxon>eudicotyledons</taxon>
        <taxon>Gunneridae</taxon>
        <taxon>Pentapetalae</taxon>
        <taxon>rosids</taxon>
        <taxon>malvids</taxon>
        <taxon>Brassicales</taxon>
        <taxon>Brassicaceae</taxon>
        <taxon>Brassiceae</taxon>
        <taxon>Brassica</taxon>
    </lineage>
</organism>
<feature type="domain" description="CCHC-type" evidence="3">
    <location>
        <begin position="92"/>
        <end position="105"/>
    </location>
</feature>
<feature type="compositionally biased region" description="Basic and acidic residues" evidence="2">
    <location>
        <begin position="23"/>
        <end position="57"/>
    </location>
</feature>
<keyword evidence="1" id="KW-0479">Metal-binding</keyword>
<dbReference type="SUPFAM" id="SSF57756">
    <property type="entry name" value="Retrovirus zinc finger-like domains"/>
    <property type="match status" value="1"/>
</dbReference>
<reference evidence="4 5" key="1">
    <citation type="journal article" date="2020" name="BMC Genomics">
        <title>Intraspecific diversification of the crop wild relative Brassica cretica Lam. using demographic model selection.</title>
        <authorList>
            <person name="Kioukis A."/>
            <person name="Michalopoulou V.A."/>
            <person name="Briers L."/>
            <person name="Pirintsos S."/>
            <person name="Studholme D.J."/>
            <person name="Pavlidis P."/>
            <person name="Sarris P.F."/>
        </authorList>
    </citation>
    <scope>NUCLEOTIDE SEQUENCE [LARGE SCALE GENOMIC DNA]</scope>
    <source>
        <strain evidence="5">cv. PFS-1207/04</strain>
    </source>
</reference>
<dbReference type="InterPro" id="IPR036875">
    <property type="entry name" value="Znf_CCHC_sf"/>
</dbReference>
<feature type="region of interest" description="Disordered" evidence="2">
    <location>
        <begin position="1"/>
        <end position="57"/>
    </location>
</feature>
<keyword evidence="5" id="KW-1185">Reference proteome</keyword>
<dbReference type="PROSITE" id="PS50158">
    <property type="entry name" value="ZF_CCHC"/>
    <property type="match status" value="1"/>
</dbReference>
<evidence type="ECO:0000259" key="3">
    <source>
        <dbReference type="PROSITE" id="PS50158"/>
    </source>
</evidence>
<evidence type="ECO:0000256" key="2">
    <source>
        <dbReference type="SAM" id="MobiDB-lite"/>
    </source>
</evidence>
<gene>
    <name evidence="4" type="ORF">DY000_02009079</name>
</gene>
<evidence type="ECO:0000256" key="1">
    <source>
        <dbReference type="PROSITE-ProRule" id="PRU00047"/>
    </source>
</evidence>
<sequence>MKNLHDSATHKPRLTERKKRRKVDTFTRRDKVNKVEGDAEKPDEENQKKRKKEDSVEVKKTYAIARAVPNEVNDVNYFAAMMSSGKIKRRSCYECGEKGHLSTACHRHRETVNARPPFSLIRRISIGYDLFDIDIVLSEFVTFPFRFLRCLAT</sequence>
<keyword evidence="1" id="KW-0863">Zinc-finger</keyword>
<accession>A0ABQ7CA31</accession>
<evidence type="ECO:0000313" key="4">
    <source>
        <dbReference type="EMBL" id="KAF3548437.1"/>
    </source>
</evidence>
<evidence type="ECO:0000313" key="5">
    <source>
        <dbReference type="Proteomes" id="UP000266723"/>
    </source>
</evidence>
<comment type="caution">
    <text evidence="4">The sequence shown here is derived from an EMBL/GenBank/DDBJ whole genome shotgun (WGS) entry which is preliminary data.</text>
</comment>
<dbReference type="Proteomes" id="UP000266723">
    <property type="component" value="Unassembled WGS sequence"/>
</dbReference>
<dbReference type="Gene3D" id="4.10.60.10">
    <property type="entry name" value="Zinc finger, CCHC-type"/>
    <property type="match status" value="1"/>
</dbReference>
<dbReference type="EMBL" id="QGKV02000832">
    <property type="protein sequence ID" value="KAF3548437.1"/>
    <property type="molecule type" value="Genomic_DNA"/>
</dbReference>
<dbReference type="InterPro" id="IPR001878">
    <property type="entry name" value="Znf_CCHC"/>
</dbReference>
<keyword evidence="1" id="KW-0862">Zinc</keyword>
<name>A0ABQ7CA31_BRACR</name>
<proteinExistence type="predicted"/>
<feature type="compositionally biased region" description="Basic and acidic residues" evidence="2">
    <location>
        <begin position="1"/>
        <end position="15"/>
    </location>
</feature>
<protein>
    <recommendedName>
        <fullName evidence="3">CCHC-type domain-containing protein</fullName>
    </recommendedName>
</protein>